<dbReference type="EMBL" id="BAAAMJ010000029">
    <property type="protein sequence ID" value="GAA1916745.1"/>
    <property type="molecule type" value="Genomic_DNA"/>
</dbReference>
<dbReference type="NCBIfam" id="NF010094">
    <property type="entry name" value="PRK13580.1"/>
    <property type="match status" value="1"/>
</dbReference>
<dbReference type="NCBIfam" id="NF000586">
    <property type="entry name" value="PRK00011.1"/>
    <property type="match status" value="1"/>
</dbReference>
<evidence type="ECO:0000256" key="5">
    <source>
        <dbReference type="ARBA" id="ARBA00022898"/>
    </source>
</evidence>
<keyword evidence="6" id="KW-0963">Cytoplasm</keyword>
<keyword evidence="4 6" id="KW-0808">Transferase</keyword>
<dbReference type="HAMAP" id="MF_00051">
    <property type="entry name" value="SHMT"/>
    <property type="match status" value="1"/>
</dbReference>
<comment type="subunit">
    <text evidence="6">Homodimer.</text>
</comment>
<dbReference type="InterPro" id="IPR015421">
    <property type="entry name" value="PyrdxlP-dep_Trfase_major"/>
</dbReference>
<dbReference type="Gene3D" id="3.90.1150.10">
    <property type="entry name" value="Aspartate Aminotransferase, domain 1"/>
    <property type="match status" value="2"/>
</dbReference>
<feature type="domain" description="Serine hydroxymethyltransferase-like" evidence="7">
    <location>
        <begin position="25"/>
        <end position="126"/>
    </location>
</feature>
<dbReference type="Gene3D" id="3.40.640.10">
    <property type="entry name" value="Type I PLP-dependent aspartate aminotransferase-like (Major domain)"/>
    <property type="match status" value="2"/>
</dbReference>
<comment type="pathway">
    <text evidence="6">One-carbon metabolism; tetrahydrofolate interconversion.</text>
</comment>
<feature type="binding site" evidence="6">
    <location>
        <begin position="170"/>
        <end position="172"/>
    </location>
    <ligand>
        <name>(6S)-5,6,7,8-tetrahydrofolate</name>
        <dbReference type="ChEBI" id="CHEBI:57453"/>
    </ligand>
</feature>
<reference evidence="8 9" key="1">
    <citation type="journal article" date="2019" name="Int. J. Syst. Evol. Microbiol.">
        <title>The Global Catalogue of Microorganisms (GCM) 10K type strain sequencing project: providing services to taxonomists for standard genome sequencing and annotation.</title>
        <authorList>
            <consortium name="The Broad Institute Genomics Platform"/>
            <consortium name="The Broad Institute Genome Sequencing Center for Infectious Disease"/>
            <person name="Wu L."/>
            <person name="Ma J."/>
        </authorList>
    </citation>
    <scope>NUCLEOTIDE SEQUENCE [LARGE SCALE GENOMIC DNA]</scope>
    <source>
        <strain evidence="8 9">JCM 13581</strain>
    </source>
</reference>
<dbReference type="Proteomes" id="UP001501303">
    <property type="component" value="Unassembled WGS sequence"/>
</dbReference>
<organism evidence="8 9">
    <name type="scientific">Streptomyces sodiiphilus</name>
    <dbReference type="NCBI Taxonomy" id="226217"/>
    <lineage>
        <taxon>Bacteria</taxon>
        <taxon>Bacillati</taxon>
        <taxon>Actinomycetota</taxon>
        <taxon>Actinomycetes</taxon>
        <taxon>Kitasatosporales</taxon>
        <taxon>Streptomycetaceae</taxon>
        <taxon>Streptomyces</taxon>
    </lineage>
</organism>
<dbReference type="InterPro" id="IPR019798">
    <property type="entry name" value="Ser_HO-MeTrfase_PLP_BS"/>
</dbReference>
<keyword evidence="6" id="KW-0028">Amino-acid biosynthesis</keyword>
<feature type="binding site" evidence="6">
    <location>
        <position position="166"/>
    </location>
    <ligand>
        <name>(6S)-5,6,7,8-tetrahydrofolate</name>
        <dbReference type="ChEBI" id="CHEBI:57453"/>
    </ligand>
</feature>
<evidence type="ECO:0000256" key="4">
    <source>
        <dbReference type="ARBA" id="ARBA00022679"/>
    </source>
</evidence>
<evidence type="ECO:0000256" key="3">
    <source>
        <dbReference type="ARBA" id="ARBA00022563"/>
    </source>
</evidence>
<evidence type="ECO:0000313" key="9">
    <source>
        <dbReference type="Proteomes" id="UP001501303"/>
    </source>
</evidence>
<evidence type="ECO:0000256" key="2">
    <source>
        <dbReference type="ARBA" id="ARBA00006376"/>
    </source>
</evidence>
<dbReference type="InterPro" id="IPR049943">
    <property type="entry name" value="Ser_HO-MeTrfase-like"/>
</dbReference>
<dbReference type="InterPro" id="IPR039429">
    <property type="entry name" value="SHMT-like_dom"/>
</dbReference>
<proteinExistence type="inferred from homology"/>
<evidence type="ECO:0000313" key="8">
    <source>
        <dbReference type="EMBL" id="GAA1916745.1"/>
    </source>
</evidence>
<keyword evidence="5 6" id="KW-0663">Pyridoxal phosphate</keyword>
<dbReference type="PANTHER" id="PTHR11680:SF35">
    <property type="entry name" value="SERINE HYDROXYMETHYLTRANSFERASE 1"/>
    <property type="match status" value="1"/>
</dbReference>
<keyword evidence="3 6" id="KW-0554">One-carbon metabolism</keyword>
<dbReference type="RefSeq" id="WP_344261992.1">
    <property type="nucleotide sequence ID" value="NZ_BAAAMJ010000029.1"/>
</dbReference>
<evidence type="ECO:0000256" key="1">
    <source>
        <dbReference type="ARBA" id="ARBA00001933"/>
    </source>
</evidence>
<name>A0ABN2PBD5_9ACTN</name>
<feature type="domain" description="Serine hydroxymethyltransferase-like" evidence="7">
    <location>
        <begin position="158"/>
        <end position="431"/>
    </location>
</feature>
<keyword evidence="9" id="KW-1185">Reference proteome</keyword>
<dbReference type="EC" id="2.1.2.1" evidence="6"/>
<comment type="catalytic activity">
    <reaction evidence="6">
        <text>(6R)-5,10-methylene-5,6,7,8-tetrahydrofolate + glycine + H2O = (6S)-5,6,7,8-tetrahydrofolate + L-serine</text>
        <dbReference type="Rhea" id="RHEA:15481"/>
        <dbReference type="ChEBI" id="CHEBI:15377"/>
        <dbReference type="ChEBI" id="CHEBI:15636"/>
        <dbReference type="ChEBI" id="CHEBI:33384"/>
        <dbReference type="ChEBI" id="CHEBI:57305"/>
        <dbReference type="ChEBI" id="CHEBI:57453"/>
        <dbReference type="EC" id="2.1.2.1"/>
    </reaction>
</comment>
<gene>
    <name evidence="6" type="primary">glyA</name>
    <name evidence="8" type="ORF">GCM10009716_27370</name>
</gene>
<dbReference type="InterPro" id="IPR001085">
    <property type="entry name" value="Ser_HO-MeTrfase"/>
</dbReference>
<dbReference type="InterPro" id="IPR015422">
    <property type="entry name" value="PyrdxlP-dep_Trfase_small"/>
</dbReference>
<dbReference type="Pfam" id="PF00464">
    <property type="entry name" value="SHMT"/>
    <property type="match status" value="2"/>
</dbReference>
<comment type="subcellular location">
    <subcellularLocation>
        <location evidence="6">Cytoplasm</location>
    </subcellularLocation>
</comment>
<evidence type="ECO:0000256" key="6">
    <source>
        <dbReference type="HAMAP-Rule" id="MF_00051"/>
    </source>
</evidence>
<protein>
    <recommendedName>
        <fullName evidence="6">Serine hydroxymethyltransferase</fullName>
        <shortName evidence="6">SHMT</shortName>
        <shortName evidence="6">Serine methylase</shortName>
        <ecNumber evidence="6">2.1.2.1</ecNumber>
    </recommendedName>
</protein>
<sequence>MAAEPHSLNNESMAFRSALDVVRGVEPRIAEAIGAELADQRESLKLIASENYASPAVLLTMGNWFSDKYAEGTIGRRFYAGCRNVDTVESLGAEHARELFGARHAYLQPHSGIDANLVAFWAVLSQRVESPALERAGVRQVGELTEEDWAVLRRDLGGQRMLGMSLDAGGHLTHGFRPNISGKMFEQRSYGTDPETGLLDYDAVRAAAREFRPLILIAGYSAYPRKVNFRIMREIADEVGATLMVDMAHFAGLVAGKVFTGDFDPVPHAQIVTTTTHKSLRGPRGGMVLCDDDLAPHVDRGCPMVLGGPLPHVMAAKAVALAEARQPAFADYAQRVVDNARALGEGLMRRGARLVTGGTDNHLVLLDVTGYGLTGRQAEAALLDAGIVTNRNSVPRDPNGAWYTSGIRLGTPALTTRGLDTAGMDQVADLIHTVLDSTSPGTTRDGKPSKANYVLADGVAERVAGRSAELLAKHPLYPGVDLG</sequence>
<dbReference type="PROSITE" id="PS00096">
    <property type="entry name" value="SHMT"/>
    <property type="match status" value="1"/>
</dbReference>
<dbReference type="SUPFAM" id="SSF53383">
    <property type="entry name" value="PLP-dependent transferases"/>
    <property type="match status" value="1"/>
</dbReference>
<accession>A0ABN2PBD5</accession>
<dbReference type="InterPro" id="IPR015424">
    <property type="entry name" value="PyrdxlP-dep_Trfase"/>
</dbReference>
<comment type="caution">
    <text evidence="8">The sequence shown here is derived from an EMBL/GenBank/DDBJ whole genome shotgun (WGS) entry which is preliminary data.</text>
</comment>
<comment type="caution">
    <text evidence="6">Lacks conserved residue(s) required for the propagation of feature annotation.</text>
</comment>
<comment type="cofactor">
    <cofactor evidence="1 6">
        <name>pyridoxal 5'-phosphate</name>
        <dbReference type="ChEBI" id="CHEBI:597326"/>
    </cofactor>
</comment>
<comment type="function">
    <text evidence="6">Catalyzes the reversible interconversion of serine and glycine with tetrahydrofolate (THF) serving as the one-carbon carrier. This reaction serves as the major source of one-carbon groups required for the biosynthesis of purines, thymidylate, methionine, and other important biomolecules. Also exhibits THF-independent aldolase activity toward beta-hydroxyamino acids, producing glycine and aldehydes, via a retro-aldol mechanism.</text>
</comment>
<comment type="similarity">
    <text evidence="2 6">Belongs to the SHMT family.</text>
</comment>
<feature type="modified residue" description="N6-(pyridoxal phosphate)lysine" evidence="6">
    <location>
        <position position="278"/>
    </location>
</feature>
<comment type="pathway">
    <text evidence="6">Amino-acid biosynthesis; glycine biosynthesis; glycine from L-serine: step 1/1.</text>
</comment>
<evidence type="ECO:0000259" key="7">
    <source>
        <dbReference type="Pfam" id="PF00464"/>
    </source>
</evidence>
<dbReference type="PIRSF" id="PIRSF000412">
    <property type="entry name" value="SHMT"/>
    <property type="match status" value="1"/>
</dbReference>
<dbReference type="PANTHER" id="PTHR11680">
    <property type="entry name" value="SERINE HYDROXYMETHYLTRANSFERASE"/>
    <property type="match status" value="1"/>
</dbReference>
<feature type="site" description="Plays an important role in substrate specificity" evidence="6">
    <location>
        <position position="277"/>
    </location>
</feature>
<dbReference type="CDD" id="cd00378">
    <property type="entry name" value="SHMT"/>
    <property type="match status" value="1"/>
</dbReference>